<sequence>MYIVQLFPPARQAIPAQRNKNASRYQVSGVPEKERADSVLERIAEMKDSKTVVAAYHADDPNAGMANHASLDKFSEKNSGRIREKYLVYTKDLQKDGDILMLPVYMVPFL</sequence>
<comment type="caution">
    <text evidence="1">The sequence shown here is derived from an EMBL/GenBank/DDBJ whole genome shotgun (WGS) entry which is preliminary data.</text>
</comment>
<dbReference type="AlphaFoldDB" id="A0A9D2QVE8"/>
<protein>
    <submittedName>
        <fullName evidence="1">Uncharacterized protein</fullName>
    </submittedName>
</protein>
<evidence type="ECO:0000313" key="1">
    <source>
        <dbReference type="EMBL" id="HJD30379.1"/>
    </source>
</evidence>
<organism evidence="1 2">
    <name type="scientific">Candidatus Eisenbergiella stercorigallinarum</name>
    <dbReference type="NCBI Taxonomy" id="2838557"/>
    <lineage>
        <taxon>Bacteria</taxon>
        <taxon>Bacillati</taxon>
        <taxon>Bacillota</taxon>
        <taxon>Clostridia</taxon>
        <taxon>Lachnospirales</taxon>
        <taxon>Lachnospiraceae</taxon>
        <taxon>Eisenbergiella</taxon>
    </lineage>
</organism>
<evidence type="ECO:0000313" key="2">
    <source>
        <dbReference type="Proteomes" id="UP000823851"/>
    </source>
</evidence>
<proteinExistence type="predicted"/>
<accession>A0A9D2QVE8</accession>
<name>A0A9D2QVE8_9FIRM</name>
<reference evidence="1" key="1">
    <citation type="journal article" date="2021" name="PeerJ">
        <title>Extensive microbial diversity within the chicken gut microbiome revealed by metagenomics and culture.</title>
        <authorList>
            <person name="Gilroy R."/>
            <person name="Ravi A."/>
            <person name="Getino M."/>
            <person name="Pursley I."/>
            <person name="Horton D.L."/>
            <person name="Alikhan N.F."/>
            <person name="Baker D."/>
            <person name="Gharbi K."/>
            <person name="Hall N."/>
            <person name="Watson M."/>
            <person name="Adriaenssens E.M."/>
            <person name="Foster-Nyarko E."/>
            <person name="Jarju S."/>
            <person name="Secka A."/>
            <person name="Antonio M."/>
            <person name="Oren A."/>
            <person name="Chaudhuri R.R."/>
            <person name="La Ragione R."/>
            <person name="Hildebrand F."/>
            <person name="Pallen M.J."/>
        </authorList>
    </citation>
    <scope>NUCLEOTIDE SEQUENCE</scope>
    <source>
        <strain evidence="1">ChiHjej8B7-25341</strain>
    </source>
</reference>
<gene>
    <name evidence="1" type="ORF">H9912_00385</name>
</gene>
<dbReference type="Proteomes" id="UP000823851">
    <property type="component" value="Unassembled WGS sequence"/>
</dbReference>
<dbReference type="EMBL" id="DWUW01000012">
    <property type="protein sequence ID" value="HJD30379.1"/>
    <property type="molecule type" value="Genomic_DNA"/>
</dbReference>
<reference evidence="1" key="2">
    <citation type="submission" date="2021-04" db="EMBL/GenBank/DDBJ databases">
        <authorList>
            <person name="Gilroy R."/>
        </authorList>
    </citation>
    <scope>NUCLEOTIDE SEQUENCE</scope>
    <source>
        <strain evidence="1">ChiHjej8B7-25341</strain>
    </source>
</reference>